<dbReference type="InterPro" id="IPR003593">
    <property type="entry name" value="AAA+_ATPase"/>
</dbReference>
<dbReference type="NCBIfam" id="TIGR01189">
    <property type="entry name" value="ccmA"/>
    <property type="match status" value="1"/>
</dbReference>
<keyword evidence="3" id="KW-0201">Cytochrome c-type biogenesis</keyword>
<dbReference type="PANTHER" id="PTHR42939">
    <property type="entry name" value="ABC TRANSPORTER ATP-BINDING PROTEIN ALBC-RELATED"/>
    <property type="match status" value="1"/>
</dbReference>
<dbReference type="GO" id="GO:0022857">
    <property type="term" value="F:transmembrane transporter activity"/>
    <property type="evidence" value="ECO:0007669"/>
    <property type="project" value="InterPro"/>
</dbReference>
<dbReference type="InterPro" id="IPR051782">
    <property type="entry name" value="ABC_Transporter_VariousFunc"/>
</dbReference>
<dbReference type="EMBL" id="NZEX01000046">
    <property type="protein sequence ID" value="MAH62689.1"/>
    <property type="molecule type" value="Genomic_DNA"/>
</dbReference>
<dbReference type="GO" id="GO:0016887">
    <property type="term" value="F:ATP hydrolysis activity"/>
    <property type="evidence" value="ECO:0007669"/>
    <property type="project" value="InterPro"/>
</dbReference>
<keyword evidence="1" id="KW-0813">Transport</keyword>
<evidence type="ECO:0000313" key="6">
    <source>
        <dbReference type="EMBL" id="MAH62689.1"/>
    </source>
</evidence>
<evidence type="ECO:0000256" key="1">
    <source>
        <dbReference type="ARBA" id="ARBA00022448"/>
    </source>
</evidence>
<evidence type="ECO:0000256" key="2">
    <source>
        <dbReference type="ARBA" id="ARBA00022741"/>
    </source>
</evidence>
<dbReference type="InterPro" id="IPR003439">
    <property type="entry name" value="ABC_transporter-like_ATP-bd"/>
</dbReference>
<dbReference type="Gene3D" id="3.40.50.300">
    <property type="entry name" value="P-loop containing nucleotide triphosphate hydrolases"/>
    <property type="match status" value="1"/>
</dbReference>
<dbReference type="GO" id="GO:0005524">
    <property type="term" value="F:ATP binding"/>
    <property type="evidence" value="ECO:0007669"/>
    <property type="project" value="UniProtKB-KW"/>
</dbReference>
<dbReference type="Proteomes" id="UP000226525">
    <property type="component" value="Unassembled WGS sequence"/>
</dbReference>
<dbReference type="InterPro" id="IPR005895">
    <property type="entry name" value="ABC_transptr_haem_export_CcmA"/>
</dbReference>
<dbReference type="InterPro" id="IPR027417">
    <property type="entry name" value="P-loop_NTPase"/>
</dbReference>
<sequence length="232" mass="26377">MTAILGLRNLSKRFGYRTILQELNLDIQAGECVLLLGNNGAGKSTLLRLCATLLKPQQGQILYEGMPIDEDKHRYLRDMGSIAHESRLYGDLTPRENLHLFGVLYELKDLPHRIPQALQDVQLGHAIDLPVNTFSSGMTKRTAIARLLLQRPKLLLLDEPYTGLDQNSVRWFQEYLIDFKNQGGTLLLVTHQLELGLELATRVLLLNQRKIVKNQSSSMVNLSEYQQWLSQS</sequence>
<accession>A0A2D6YHN0</accession>
<reference evidence="7" key="1">
    <citation type="submission" date="2017-09" db="EMBL/GenBank/DDBJ databases">
        <title>The Reconstruction of 2,631 Draft Metagenome-Assembled Genomes from the Global Oceans.</title>
        <authorList>
            <person name="Tully B.J."/>
            <person name="Graham E.D."/>
            <person name="Heidelberg J.F."/>
        </authorList>
    </citation>
    <scope>NUCLEOTIDE SEQUENCE [LARGE SCALE GENOMIC DNA]</scope>
</reference>
<dbReference type="AlphaFoldDB" id="A0A2D6YHN0"/>
<protein>
    <submittedName>
        <fullName evidence="6">Heme ABC exporter ATP-binding protein CcmA</fullName>
    </submittedName>
</protein>
<evidence type="ECO:0000313" key="7">
    <source>
        <dbReference type="Proteomes" id="UP000226525"/>
    </source>
</evidence>
<gene>
    <name evidence="6" type="primary">ccmA</name>
    <name evidence="6" type="ORF">CMN54_04415</name>
</gene>
<dbReference type="GO" id="GO:0017004">
    <property type="term" value="P:cytochrome complex assembly"/>
    <property type="evidence" value="ECO:0007669"/>
    <property type="project" value="UniProtKB-KW"/>
</dbReference>
<dbReference type="CDD" id="cd03230">
    <property type="entry name" value="ABC_DR_subfamily_A"/>
    <property type="match status" value="1"/>
</dbReference>
<keyword evidence="4 6" id="KW-0067">ATP-binding</keyword>
<organism evidence="6 7">
    <name type="scientific">SAR324 cluster bacterium</name>
    <dbReference type="NCBI Taxonomy" id="2024889"/>
    <lineage>
        <taxon>Bacteria</taxon>
        <taxon>Deltaproteobacteria</taxon>
        <taxon>SAR324 cluster</taxon>
    </lineage>
</organism>
<dbReference type="SUPFAM" id="SSF52540">
    <property type="entry name" value="P-loop containing nucleoside triphosphate hydrolases"/>
    <property type="match status" value="1"/>
</dbReference>
<evidence type="ECO:0000256" key="4">
    <source>
        <dbReference type="ARBA" id="ARBA00022840"/>
    </source>
</evidence>
<feature type="domain" description="ABC transporter" evidence="5">
    <location>
        <begin position="5"/>
        <end position="232"/>
    </location>
</feature>
<keyword evidence="2" id="KW-0547">Nucleotide-binding</keyword>
<proteinExistence type="predicted"/>
<dbReference type="PROSITE" id="PS50893">
    <property type="entry name" value="ABC_TRANSPORTER_2"/>
    <property type="match status" value="1"/>
</dbReference>
<evidence type="ECO:0000256" key="3">
    <source>
        <dbReference type="ARBA" id="ARBA00022748"/>
    </source>
</evidence>
<comment type="caution">
    <text evidence="6">The sequence shown here is derived from an EMBL/GenBank/DDBJ whole genome shotgun (WGS) entry which is preliminary data.</text>
</comment>
<dbReference type="Pfam" id="PF00005">
    <property type="entry name" value="ABC_tran"/>
    <property type="match status" value="1"/>
</dbReference>
<dbReference type="SMART" id="SM00382">
    <property type="entry name" value="AAA"/>
    <property type="match status" value="1"/>
</dbReference>
<dbReference type="PANTHER" id="PTHR42939:SF1">
    <property type="entry name" value="ABC TRANSPORTER ATP-BINDING PROTEIN ALBC-RELATED"/>
    <property type="match status" value="1"/>
</dbReference>
<evidence type="ECO:0000259" key="5">
    <source>
        <dbReference type="PROSITE" id="PS50893"/>
    </source>
</evidence>
<name>A0A2D6YHN0_9DELT</name>